<accession>C0PSE7</accession>
<keyword evidence="1" id="KW-0732">Signal</keyword>
<reference evidence="2" key="1">
    <citation type="submission" date="2009-02" db="EMBL/GenBank/DDBJ databases">
        <title>Full length sequence-verified cDNA sequences from Sitka spruce (Picea sitchensis).</title>
        <authorList>
            <person name="Reid K.E."/>
            <person name="Liao N."/>
            <person name="Ralph S."/>
            <person name="Kolosova N."/>
            <person name="Oddy C."/>
            <person name="Moore R."/>
            <person name="Mayo M."/>
            <person name="Wagner S."/>
            <person name="King J."/>
            <person name="Yanchuk A."/>
            <person name="Holt R."/>
            <person name="Jones S."/>
            <person name="Marra M."/>
            <person name="Ritland C.E."/>
            <person name="Ritland K."/>
            <person name="Bohlmann J."/>
        </authorList>
    </citation>
    <scope>NUCLEOTIDE SEQUENCE</scope>
    <source>
        <tissue evidence="2">Bark</tissue>
    </source>
</reference>
<dbReference type="CAZy" id="GH71">
    <property type="family name" value="Glycoside Hydrolase Family 71"/>
</dbReference>
<dbReference type="AlphaFoldDB" id="C0PSE7"/>
<evidence type="ECO:0000313" key="2">
    <source>
        <dbReference type="EMBL" id="ACN40737.1"/>
    </source>
</evidence>
<dbReference type="Pfam" id="PF03659">
    <property type="entry name" value="Glyco_hydro_71"/>
    <property type="match status" value="1"/>
</dbReference>
<dbReference type="GO" id="GO:0051118">
    <property type="term" value="F:glucan endo-1,3-alpha-glucosidase activity"/>
    <property type="evidence" value="ECO:0007669"/>
    <property type="project" value="InterPro"/>
</dbReference>
<feature type="signal peptide" evidence="1">
    <location>
        <begin position="1"/>
        <end position="23"/>
    </location>
</feature>
<name>C0PSE7_PICSI</name>
<protein>
    <submittedName>
        <fullName evidence="2">Uncharacterized protein</fullName>
    </submittedName>
</protein>
<feature type="chain" id="PRO_5002901594" evidence="1">
    <location>
        <begin position="24"/>
        <end position="499"/>
    </location>
</feature>
<organism evidence="2">
    <name type="scientific">Picea sitchensis</name>
    <name type="common">Sitka spruce</name>
    <name type="synonym">Pinus sitchensis</name>
    <dbReference type="NCBI Taxonomy" id="3332"/>
    <lineage>
        <taxon>Eukaryota</taxon>
        <taxon>Viridiplantae</taxon>
        <taxon>Streptophyta</taxon>
        <taxon>Embryophyta</taxon>
        <taxon>Tracheophyta</taxon>
        <taxon>Spermatophyta</taxon>
        <taxon>Pinopsida</taxon>
        <taxon>Pinidae</taxon>
        <taxon>Conifers I</taxon>
        <taxon>Pinales</taxon>
        <taxon>Pinaceae</taxon>
        <taxon>Picea</taxon>
    </lineage>
</organism>
<dbReference type="CDD" id="cd11577">
    <property type="entry name" value="GH71"/>
    <property type="match status" value="1"/>
</dbReference>
<dbReference type="Gene3D" id="3.20.20.80">
    <property type="entry name" value="Glycosidases"/>
    <property type="match status" value="1"/>
</dbReference>
<dbReference type="InterPro" id="IPR005197">
    <property type="entry name" value="Glyco_hydro_71"/>
</dbReference>
<evidence type="ECO:0000256" key="1">
    <source>
        <dbReference type="SAM" id="SignalP"/>
    </source>
</evidence>
<proteinExistence type="evidence at transcript level"/>
<dbReference type="EMBL" id="BT071269">
    <property type="protein sequence ID" value="ACN40737.1"/>
    <property type="molecule type" value="mRNA"/>
</dbReference>
<dbReference type="PROSITE" id="PS51257">
    <property type="entry name" value="PROKAR_LIPOPROTEIN"/>
    <property type="match status" value="1"/>
</dbReference>
<sequence length="499" mass="54923">MMRSINMIQQLVLLLAFVSCSRAADPRLVFAHYLLYADDSVQTLKAEIQLAQSKGIDAFALNTNVWRPALADNIYQAAQEVGSDFKLFFSADIHSDSNGNLSPANIVEMMTKYKSHPNQLTFQGKQFFSAWLGSDDSWWQSYTSYSSALSGWQDVFTQAGGKANYFFVPFFPTDGSYYGVLGTIDKFNDTIDGLMAWDTSAWPYYDSTLQTPSDDRDKNYLQACNDKGKVYMATPSPWFFKNIQSDSCCSSACQNSDEDNCQCQVKGNYQGPGLWLTRWQQIISLSPPLVEIATWNDWLESSYVAPPLSQGDNAKSVASFTHRAYLDLGEHYIRWYKTGSEPTVTEDSLYLFYYTSSKNAVASADSCKVLNSEQLSDKVYVTAVLTEAATVVLNSGSASKDATASVDSCKVANSEDLSDEVYVTAMPTQPASVVLKSGDASRTFNASVGINTFNMTFSEGQQSASLNRGGAVVKTVSGDIQISNSGISRYNFNVYSAPA</sequence>